<keyword evidence="4" id="KW-0808">Transferase</keyword>
<keyword evidence="5" id="KW-0418">Kinase</keyword>
<dbReference type="InterPro" id="IPR000700">
    <property type="entry name" value="PAS-assoc_C"/>
</dbReference>
<dbReference type="SUPFAM" id="SSF55785">
    <property type="entry name" value="PYP-like sensor domain (PAS domain)"/>
    <property type="match status" value="5"/>
</dbReference>
<dbReference type="PROSITE" id="PS50113">
    <property type="entry name" value="PAC"/>
    <property type="match status" value="4"/>
</dbReference>
<dbReference type="EC" id="2.7.13.3" evidence="2"/>
<dbReference type="Pfam" id="PF08448">
    <property type="entry name" value="PAS_4"/>
    <property type="match status" value="2"/>
</dbReference>
<feature type="domain" description="Histidine kinase" evidence="7">
    <location>
        <begin position="767"/>
        <end position="958"/>
    </location>
</feature>
<feature type="domain" description="PAC" evidence="10">
    <location>
        <begin position="328"/>
        <end position="380"/>
    </location>
</feature>
<dbReference type="InterPro" id="IPR003594">
    <property type="entry name" value="HATPase_dom"/>
</dbReference>
<dbReference type="InterPro" id="IPR013655">
    <property type="entry name" value="PAS_fold_3"/>
</dbReference>
<feature type="domain" description="PAS" evidence="9">
    <location>
        <begin position="269"/>
        <end position="325"/>
    </location>
</feature>
<dbReference type="Gene3D" id="3.40.50.2300">
    <property type="match status" value="1"/>
</dbReference>
<dbReference type="NCBIfam" id="TIGR00229">
    <property type="entry name" value="sensory_box"/>
    <property type="match status" value="3"/>
</dbReference>
<dbReference type="Pfam" id="PF08447">
    <property type="entry name" value="PAS_3"/>
    <property type="match status" value="1"/>
</dbReference>
<dbReference type="SUPFAM" id="SSF52172">
    <property type="entry name" value="CheY-like"/>
    <property type="match status" value="1"/>
</dbReference>
<dbReference type="InterPro" id="IPR011006">
    <property type="entry name" value="CheY-like_superfamily"/>
</dbReference>
<dbReference type="GO" id="GO:0004673">
    <property type="term" value="F:protein histidine kinase activity"/>
    <property type="evidence" value="ECO:0007669"/>
    <property type="project" value="UniProtKB-EC"/>
</dbReference>
<dbReference type="Pfam" id="PF02518">
    <property type="entry name" value="HATPase_c"/>
    <property type="match status" value="1"/>
</dbReference>
<feature type="domain" description="PAC" evidence="10">
    <location>
        <begin position="579"/>
        <end position="633"/>
    </location>
</feature>
<evidence type="ECO:0000259" key="7">
    <source>
        <dbReference type="PROSITE" id="PS50109"/>
    </source>
</evidence>
<organism evidence="11 12">
    <name type="scientific">Halopenitus salinus</name>
    <dbReference type="NCBI Taxonomy" id="1198295"/>
    <lineage>
        <taxon>Archaea</taxon>
        <taxon>Methanobacteriati</taxon>
        <taxon>Methanobacteriota</taxon>
        <taxon>Stenosarchaea group</taxon>
        <taxon>Halobacteria</taxon>
        <taxon>Halobacteriales</taxon>
        <taxon>Haloferacaceae</taxon>
        <taxon>Halopenitus</taxon>
    </lineage>
</organism>
<feature type="domain" description="PAC" evidence="10">
    <location>
        <begin position="703"/>
        <end position="756"/>
    </location>
</feature>
<dbReference type="Gene3D" id="3.30.450.20">
    <property type="entry name" value="PAS domain"/>
    <property type="match status" value="5"/>
</dbReference>
<dbReference type="CDD" id="cd00156">
    <property type="entry name" value="REC"/>
    <property type="match status" value="1"/>
</dbReference>
<dbReference type="SMART" id="SM00086">
    <property type="entry name" value="PAC"/>
    <property type="match status" value="5"/>
</dbReference>
<dbReference type="Proteomes" id="UP001596296">
    <property type="component" value="Unassembled WGS sequence"/>
</dbReference>
<dbReference type="InterPro" id="IPR000014">
    <property type="entry name" value="PAS"/>
</dbReference>
<dbReference type="InterPro" id="IPR052162">
    <property type="entry name" value="Sensor_kinase/Photoreceptor"/>
</dbReference>
<accession>A0ABD5UW62</accession>
<proteinExistence type="predicted"/>
<dbReference type="RefSeq" id="WP_379741484.1">
    <property type="nucleotide sequence ID" value="NZ_JBHSVN010000001.1"/>
</dbReference>
<dbReference type="Pfam" id="PF00072">
    <property type="entry name" value="Response_reg"/>
    <property type="match status" value="1"/>
</dbReference>
<dbReference type="EMBL" id="JBHSXL010000004">
    <property type="protein sequence ID" value="MFC6892048.1"/>
    <property type="molecule type" value="Genomic_DNA"/>
</dbReference>
<dbReference type="Gene3D" id="3.30.565.10">
    <property type="entry name" value="Histidine kinase-like ATPase, C-terminal domain"/>
    <property type="match status" value="1"/>
</dbReference>
<evidence type="ECO:0000313" key="11">
    <source>
        <dbReference type="EMBL" id="MFC6892048.1"/>
    </source>
</evidence>
<evidence type="ECO:0000256" key="3">
    <source>
        <dbReference type="ARBA" id="ARBA00022553"/>
    </source>
</evidence>
<dbReference type="PRINTS" id="PR00344">
    <property type="entry name" value="BCTRLSENSOR"/>
</dbReference>
<feature type="domain" description="PAC" evidence="10">
    <location>
        <begin position="453"/>
        <end position="506"/>
    </location>
</feature>
<evidence type="ECO:0000259" key="8">
    <source>
        <dbReference type="PROSITE" id="PS50110"/>
    </source>
</evidence>
<gene>
    <name evidence="11" type="ORF">ACFQE9_05395</name>
</gene>
<evidence type="ECO:0000259" key="9">
    <source>
        <dbReference type="PROSITE" id="PS50112"/>
    </source>
</evidence>
<name>A0ABD5UW62_9EURY</name>
<evidence type="ECO:0000256" key="4">
    <source>
        <dbReference type="ARBA" id="ARBA00022679"/>
    </source>
</evidence>
<reference evidence="11 12" key="1">
    <citation type="journal article" date="2019" name="Int. J. Syst. Evol. Microbiol.">
        <title>The Global Catalogue of Microorganisms (GCM) 10K type strain sequencing project: providing services to taxonomists for standard genome sequencing and annotation.</title>
        <authorList>
            <consortium name="The Broad Institute Genomics Platform"/>
            <consortium name="The Broad Institute Genome Sequencing Center for Infectious Disease"/>
            <person name="Wu L."/>
            <person name="Ma J."/>
        </authorList>
    </citation>
    <scope>NUCLEOTIDE SEQUENCE [LARGE SCALE GENOMIC DNA]</scope>
    <source>
        <strain evidence="11 12">SKJ47</strain>
    </source>
</reference>
<keyword evidence="12" id="KW-1185">Reference proteome</keyword>
<comment type="caution">
    <text evidence="11">The sequence shown here is derived from an EMBL/GenBank/DDBJ whole genome shotgun (WGS) entry which is preliminary data.</text>
</comment>
<dbReference type="SUPFAM" id="SSF47384">
    <property type="entry name" value="Homodimeric domain of signal transducing histidine kinase"/>
    <property type="match status" value="1"/>
</dbReference>
<dbReference type="PROSITE" id="PS50109">
    <property type="entry name" value="HIS_KIN"/>
    <property type="match status" value="1"/>
</dbReference>
<dbReference type="InterPro" id="IPR003661">
    <property type="entry name" value="HisK_dim/P_dom"/>
</dbReference>
<dbReference type="InterPro" id="IPR001789">
    <property type="entry name" value="Sig_transdc_resp-reg_receiver"/>
</dbReference>
<evidence type="ECO:0000256" key="5">
    <source>
        <dbReference type="ARBA" id="ARBA00022777"/>
    </source>
</evidence>
<dbReference type="InterPro" id="IPR036097">
    <property type="entry name" value="HisK_dim/P_sf"/>
</dbReference>
<evidence type="ECO:0000259" key="10">
    <source>
        <dbReference type="PROSITE" id="PS50113"/>
    </source>
</evidence>
<dbReference type="PROSITE" id="PS50110">
    <property type="entry name" value="RESPONSE_REGULATORY"/>
    <property type="match status" value="1"/>
</dbReference>
<dbReference type="InterPro" id="IPR001610">
    <property type="entry name" value="PAC"/>
</dbReference>
<feature type="domain" description="PAS" evidence="9">
    <location>
        <begin position="507"/>
        <end position="579"/>
    </location>
</feature>
<feature type="modified residue" description="4-aspartylphosphate" evidence="6">
    <location>
        <position position="57"/>
    </location>
</feature>
<dbReference type="PANTHER" id="PTHR43304">
    <property type="entry name" value="PHYTOCHROME-LIKE PROTEIN CPH1"/>
    <property type="match status" value="1"/>
</dbReference>
<dbReference type="CDD" id="cd00082">
    <property type="entry name" value="HisKA"/>
    <property type="match status" value="1"/>
</dbReference>
<dbReference type="PROSITE" id="PS50112">
    <property type="entry name" value="PAS"/>
    <property type="match status" value="3"/>
</dbReference>
<keyword evidence="3 6" id="KW-0597">Phosphoprotein</keyword>
<feature type="domain" description="PAS" evidence="9">
    <location>
        <begin position="381"/>
        <end position="452"/>
    </location>
</feature>
<dbReference type="InterPro" id="IPR035965">
    <property type="entry name" value="PAS-like_dom_sf"/>
</dbReference>
<evidence type="ECO:0000256" key="2">
    <source>
        <dbReference type="ARBA" id="ARBA00012438"/>
    </source>
</evidence>
<dbReference type="SUPFAM" id="SSF55874">
    <property type="entry name" value="ATPase domain of HSP90 chaperone/DNA topoisomerase II/histidine kinase"/>
    <property type="match status" value="1"/>
</dbReference>
<dbReference type="SMART" id="SM00387">
    <property type="entry name" value="HATPase_c"/>
    <property type="match status" value="1"/>
</dbReference>
<dbReference type="InterPro" id="IPR005467">
    <property type="entry name" value="His_kinase_dom"/>
</dbReference>
<evidence type="ECO:0000256" key="1">
    <source>
        <dbReference type="ARBA" id="ARBA00000085"/>
    </source>
</evidence>
<feature type="domain" description="Response regulatory" evidence="8">
    <location>
        <begin position="6"/>
        <end position="122"/>
    </location>
</feature>
<dbReference type="AlphaFoldDB" id="A0ABD5UW62"/>
<dbReference type="PANTHER" id="PTHR43304:SF1">
    <property type="entry name" value="PAC DOMAIN-CONTAINING PROTEIN"/>
    <property type="match status" value="1"/>
</dbReference>
<evidence type="ECO:0000256" key="6">
    <source>
        <dbReference type="PROSITE-ProRule" id="PRU00169"/>
    </source>
</evidence>
<protein>
    <recommendedName>
        <fullName evidence="2">histidine kinase</fullName>
        <ecNumber evidence="2">2.7.13.3</ecNumber>
    </recommendedName>
</protein>
<sequence length="958" mass="108417">MTEPIRVLHVDDDASFGELAADFLERVDDRFEVRTAHDASEGLDRITERTPDCIVSDYEMPGPDGLEFLENVREEHPDLPFILFTGKGSEEVASDAISAGATDYLQKGSDTEQYELLANRIRNVVEQNRSQSALERERSRMEFALRSTDAAVWTRDLETDEMEIHPSECPVFETSIDSFEDFLEQVHSTDRRTVEDRIRSAARSGESYSVRFRFDDGTRWGEMNGRTVSEGGDPAVQTGITRDITERVERKRRFETLTSNLPGMVYRCLNESGWPIEEVHGDVAEFTGYSADDLEADGRLWFEEVMHPEDKGETRERIRQSLRTGDSFEETYRIRTADGDVRWVRERGRGVYGPEGELEAFEGFITDVTEHREAESRLRETNRRFEAVLDTVEAAIFIKDAEGRYQLANPACRDVLGVDPGTDVTGLTDHDLFPDAVADRLREDDRRVLEEGRTIEFEETIPGTDEASTRLTLKSPLYDDAGAPIGICAVSTDISDRKRRERERRRNERRFQAMFDDPNILVGLLEPDGTVVDVNRTAMGYVDADREDVVGRPFPETPWWRPEHESALREWIDRAARGEYVEYGVEHSGSDGDTFSVEGTIMPVTDDGEAVESLIVSARETTERDRRERELERIRDRMEFALDRTDSVIWERDPGTGEITTYPDPCPVLEATITSLDDYLERVHPDHRDRLRETLGPVPDPGESRSVEVRTIPEVEAEWVRSRVRPHTDEEGTISHVVGVSRDVTAFKRRERRLERHNERFEKLASVVSHDLQSPIQAVRGRLELAADTGDQAHVEAALSAFSRLEEIRTDLIEMLRTGEVVTETEPIDVGALAEDVWDRVAAADASTLEVVSNPHLEGDPGATERLLQNLLSNAVEHADGETTVEIGRIESGFYLEDDGPGIDPEDRTRVFDPGFTTKSSGQGMGMASVRQIVDEHGWTIDITDAESLEGARFEIRT</sequence>
<dbReference type="InterPro" id="IPR004358">
    <property type="entry name" value="Sig_transdc_His_kin-like_C"/>
</dbReference>
<dbReference type="SMART" id="SM00448">
    <property type="entry name" value="REC"/>
    <property type="match status" value="1"/>
</dbReference>
<dbReference type="Gene3D" id="1.10.287.130">
    <property type="match status" value="1"/>
</dbReference>
<dbReference type="CDD" id="cd00130">
    <property type="entry name" value="PAS"/>
    <property type="match status" value="4"/>
</dbReference>
<dbReference type="SMART" id="SM00091">
    <property type="entry name" value="PAS"/>
    <property type="match status" value="4"/>
</dbReference>
<comment type="catalytic activity">
    <reaction evidence="1">
        <text>ATP + protein L-histidine = ADP + protein N-phospho-L-histidine.</text>
        <dbReference type="EC" id="2.7.13.3"/>
    </reaction>
</comment>
<evidence type="ECO:0000313" key="12">
    <source>
        <dbReference type="Proteomes" id="UP001596296"/>
    </source>
</evidence>
<dbReference type="InterPro" id="IPR036890">
    <property type="entry name" value="HATPase_C_sf"/>
</dbReference>
<dbReference type="InterPro" id="IPR013656">
    <property type="entry name" value="PAS_4"/>
</dbReference>